<evidence type="ECO:0000256" key="1">
    <source>
        <dbReference type="ARBA" id="ARBA00004141"/>
    </source>
</evidence>
<organism evidence="13 14">
    <name type="scientific">Faecalibacter macacae</name>
    <dbReference type="NCBI Taxonomy" id="1859289"/>
    <lineage>
        <taxon>Bacteria</taxon>
        <taxon>Pseudomonadati</taxon>
        <taxon>Bacteroidota</taxon>
        <taxon>Flavobacteriia</taxon>
        <taxon>Flavobacteriales</taxon>
        <taxon>Weeksellaceae</taxon>
        <taxon>Faecalibacter</taxon>
    </lineage>
</organism>
<keyword evidence="2" id="KW-0813">Transport</keyword>
<dbReference type="GO" id="GO:0016020">
    <property type="term" value="C:membrane"/>
    <property type="evidence" value="ECO:0007669"/>
    <property type="project" value="UniProtKB-SubCell"/>
</dbReference>
<evidence type="ECO:0000256" key="6">
    <source>
        <dbReference type="ARBA" id="ARBA00022958"/>
    </source>
</evidence>
<evidence type="ECO:0000256" key="10">
    <source>
        <dbReference type="SAM" id="Phobius"/>
    </source>
</evidence>
<dbReference type="Pfam" id="PF22776">
    <property type="entry name" value="K_trans_C"/>
    <property type="match status" value="1"/>
</dbReference>
<dbReference type="Pfam" id="PF02705">
    <property type="entry name" value="K_trans"/>
    <property type="match status" value="1"/>
</dbReference>
<dbReference type="Proteomes" id="UP000275348">
    <property type="component" value="Unassembled WGS sequence"/>
</dbReference>
<evidence type="ECO:0000259" key="11">
    <source>
        <dbReference type="Pfam" id="PF02705"/>
    </source>
</evidence>
<feature type="transmembrane region" description="Helical" evidence="10">
    <location>
        <begin position="136"/>
        <end position="152"/>
    </location>
</feature>
<feature type="transmembrane region" description="Helical" evidence="10">
    <location>
        <begin position="241"/>
        <end position="260"/>
    </location>
</feature>
<evidence type="ECO:0000313" key="13">
    <source>
        <dbReference type="EMBL" id="RLZ07323.1"/>
    </source>
</evidence>
<accession>A0A3L9M477</accession>
<keyword evidence="6" id="KW-0630">Potassium</keyword>
<evidence type="ECO:0000256" key="8">
    <source>
        <dbReference type="ARBA" id="ARBA00023065"/>
    </source>
</evidence>
<feature type="transmembrane region" description="Helical" evidence="10">
    <location>
        <begin position="280"/>
        <end position="312"/>
    </location>
</feature>
<keyword evidence="9 10" id="KW-0472">Membrane</keyword>
<evidence type="ECO:0000256" key="4">
    <source>
        <dbReference type="ARBA" id="ARBA00022692"/>
    </source>
</evidence>
<feature type="transmembrane region" description="Helical" evidence="10">
    <location>
        <begin position="390"/>
        <end position="412"/>
    </location>
</feature>
<protein>
    <submittedName>
        <fullName evidence="13">Potassium transporter Kup</fullName>
    </submittedName>
</protein>
<evidence type="ECO:0000256" key="5">
    <source>
        <dbReference type="ARBA" id="ARBA00022847"/>
    </source>
</evidence>
<dbReference type="InterPro" id="IPR053952">
    <property type="entry name" value="K_trans_C"/>
</dbReference>
<dbReference type="InterPro" id="IPR003855">
    <property type="entry name" value="K+_transporter"/>
</dbReference>
<dbReference type="PANTHER" id="PTHR30540:SF83">
    <property type="entry name" value="K+ POTASSIUM TRANSPORTER"/>
    <property type="match status" value="1"/>
</dbReference>
<dbReference type="OrthoDB" id="9805577at2"/>
<feature type="transmembrane region" description="Helical" evidence="10">
    <location>
        <begin position="360"/>
        <end position="383"/>
    </location>
</feature>
<evidence type="ECO:0000256" key="2">
    <source>
        <dbReference type="ARBA" id="ARBA00022448"/>
    </source>
</evidence>
<comment type="subcellular location">
    <subcellularLocation>
        <location evidence="1">Membrane</location>
        <topology evidence="1">Multi-pass membrane protein</topology>
    </subcellularLocation>
</comment>
<reference evidence="13 14" key="1">
    <citation type="submission" date="2018-10" db="EMBL/GenBank/DDBJ databases">
        <authorList>
            <person name="Chen X."/>
        </authorList>
    </citation>
    <scope>NUCLEOTIDE SEQUENCE [LARGE SCALE GENOMIC DNA]</scope>
    <source>
        <strain evidence="13 14">YIM 102668</strain>
    </source>
</reference>
<keyword evidence="7 10" id="KW-1133">Transmembrane helix</keyword>
<feature type="transmembrane region" description="Helical" evidence="10">
    <location>
        <begin position="332"/>
        <end position="354"/>
    </location>
</feature>
<dbReference type="GO" id="GO:0015293">
    <property type="term" value="F:symporter activity"/>
    <property type="evidence" value="ECO:0007669"/>
    <property type="project" value="UniProtKB-KW"/>
</dbReference>
<evidence type="ECO:0000256" key="7">
    <source>
        <dbReference type="ARBA" id="ARBA00022989"/>
    </source>
</evidence>
<sequence length="649" mass="74089">MSTNSTHSKVTYASLLITFGIIFGDIGTSPLYVMKAIIGKDRQITEDIVYGGVSCIFWTLFFQTTIKYIWLTLQADNNGEGGIISLYSLINKKGKKLIIPTIIGAAMLFADGIITPPVSVTSAVEGLRFIKGLEEIPIIPIVLTIITILFLVQRSGTSKVGKIFGPMMFIWFTFLMGIGIYMLTKYPEIIKSLNPYYAYNLLVNYPQGFWLLGAVFLCTTGAEALYSDLGHCGKNNIRISWIYVKIALIINYLGQAAWLMHSGQEYLNGKNPFFAMLPDFLLIPGIIISTCAAIIASQALITGSFTLVNEAINIGLWPRTMVVQPNEEKSQIYIPTINVLLWAGCVFVVLYFQSSEHMEAAYGLAITVTMLMTTYLLAYYLYLYKKIPKVAIAIIITIFTIIEVSFFTANILKFHEGGYVALTISLIFIILMYCNYYGKILNERNLEFVNFNNYKCILSELSEDKSINKYSTLLFYFTKSTKKNKIEKNIINSILAKRPKRADMYWFINVERTNQPYTLSYELIEIEPKKIYKIIFKIGFRVQPKTELYIKRIISDLYQSGELELKYLQPTLKRYNSEPDMKFILLQKFPSIESHFTLKEATILKVYALIKKIEYNISKSFGLEKNDVIIEQVPLYLHSKNKIDLQRIK</sequence>
<keyword evidence="4 10" id="KW-0812">Transmembrane</keyword>
<feature type="domain" description="K+ potassium transporter C-terminal" evidence="12">
    <location>
        <begin position="472"/>
        <end position="629"/>
    </location>
</feature>
<dbReference type="PANTHER" id="PTHR30540">
    <property type="entry name" value="OSMOTIC STRESS POTASSIUM TRANSPORTER"/>
    <property type="match status" value="1"/>
</dbReference>
<feature type="transmembrane region" description="Helical" evidence="10">
    <location>
        <begin position="164"/>
        <end position="183"/>
    </location>
</feature>
<feature type="transmembrane region" description="Helical" evidence="10">
    <location>
        <begin position="97"/>
        <end position="116"/>
    </location>
</feature>
<feature type="domain" description="K+ potassium transporter integral membrane" evidence="11">
    <location>
        <begin position="16"/>
        <end position="445"/>
    </location>
</feature>
<dbReference type="AlphaFoldDB" id="A0A3L9M477"/>
<evidence type="ECO:0000259" key="12">
    <source>
        <dbReference type="Pfam" id="PF22776"/>
    </source>
</evidence>
<keyword evidence="14" id="KW-1185">Reference proteome</keyword>
<evidence type="ECO:0000256" key="3">
    <source>
        <dbReference type="ARBA" id="ARBA00022538"/>
    </source>
</evidence>
<keyword evidence="5" id="KW-0769">Symport</keyword>
<dbReference type="GO" id="GO:0015079">
    <property type="term" value="F:potassium ion transmembrane transporter activity"/>
    <property type="evidence" value="ECO:0007669"/>
    <property type="project" value="InterPro"/>
</dbReference>
<dbReference type="EMBL" id="RDOJ01000018">
    <property type="protein sequence ID" value="RLZ07323.1"/>
    <property type="molecule type" value="Genomic_DNA"/>
</dbReference>
<keyword evidence="3" id="KW-0633">Potassium transport</keyword>
<keyword evidence="8" id="KW-0406">Ion transport</keyword>
<comment type="caution">
    <text evidence="13">The sequence shown here is derived from an EMBL/GenBank/DDBJ whole genome shotgun (WGS) entry which is preliminary data.</text>
</comment>
<feature type="transmembrane region" description="Helical" evidence="10">
    <location>
        <begin position="418"/>
        <end position="438"/>
    </location>
</feature>
<name>A0A3L9M477_9FLAO</name>
<dbReference type="RefSeq" id="WP_121935348.1">
    <property type="nucleotide sequence ID" value="NZ_RDOJ01000018.1"/>
</dbReference>
<evidence type="ECO:0000313" key="14">
    <source>
        <dbReference type="Proteomes" id="UP000275348"/>
    </source>
</evidence>
<evidence type="ECO:0000256" key="9">
    <source>
        <dbReference type="ARBA" id="ARBA00023136"/>
    </source>
</evidence>
<gene>
    <name evidence="13" type="ORF">EAH69_11465</name>
</gene>
<feature type="transmembrane region" description="Helical" evidence="10">
    <location>
        <begin position="12"/>
        <end position="33"/>
    </location>
</feature>
<proteinExistence type="predicted"/>
<dbReference type="InterPro" id="IPR053951">
    <property type="entry name" value="K_trans_N"/>
</dbReference>